<name>D2S0L0_HALTV</name>
<keyword evidence="2" id="KW-1185">Reference proteome</keyword>
<protein>
    <submittedName>
        <fullName evidence="1">Uncharacterized protein</fullName>
    </submittedName>
</protein>
<dbReference type="KEGG" id="htu:Htur_4069"/>
<organism evidence="1 2">
    <name type="scientific">Haloterrigena turkmenica (strain ATCC 51198 / DSM 5511 / JCM 9101 / NCIMB 13204 / VKM B-1734 / 4k)</name>
    <name type="common">Halococcus turkmenicus</name>
    <dbReference type="NCBI Taxonomy" id="543526"/>
    <lineage>
        <taxon>Archaea</taxon>
        <taxon>Methanobacteriati</taxon>
        <taxon>Methanobacteriota</taxon>
        <taxon>Stenosarchaea group</taxon>
        <taxon>Halobacteria</taxon>
        <taxon>Halobacteriales</taxon>
        <taxon>Natrialbaceae</taxon>
        <taxon>Haloterrigena</taxon>
    </lineage>
</organism>
<gene>
    <name evidence="1" type="ordered locus">Htur_4069</name>
</gene>
<dbReference type="EMBL" id="CP001861">
    <property type="protein sequence ID" value="ADB62907.1"/>
    <property type="molecule type" value="Genomic_DNA"/>
</dbReference>
<dbReference type="Proteomes" id="UP000001903">
    <property type="component" value="Plasmid pHTUR01"/>
</dbReference>
<reference evidence="1 2" key="1">
    <citation type="journal article" date="2010" name="Stand. Genomic Sci.">
        <title>Complete genome sequence of Haloterrigena turkmenica type strain (4k).</title>
        <authorList>
            <person name="Saunders E."/>
            <person name="Tindall B.J."/>
            <person name="Fahnrich R."/>
            <person name="Lapidus A."/>
            <person name="Copeland A."/>
            <person name="Del Rio T.G."/>
            <person name="Lucas S."/>
            <person name="Chen F."/>
            <person name="Tice H."/>
            <person name="Cheng J.F."/>
            <person name="Han C."/>
            <person name="Detter J.C."/>
            <person name="Bruce D."/>
            <person name="Goodwin L."/>
            <person name="Chain P."/>
            <person name="Pitluck S."/>
            <person name="Pati A."/>
            <person name="Ivanova N."/>
            <person name="Mavromatis K."/>
            <person name="Chen A."/>
            <person name="Palaniappan K."/>
            <person name="Land M."/>
            <person name="Hauser L."/>
            <person name="Chang Y.J."/>
            <person name="Jeffries C.D."/>
            <person name="Brettin T."/>
            <person name="Rohde M."/>
            <person name="Goker M."/>
            <person name="Bristow J."/>
            <person name="Eisen J.A."/>
            <person name="Markowitz V."/>
            <person name="Hugenholtz P."/>
            <person name="Klenk H.P."/>
            <person name="Kyrpides N.C."/>
        </authorList>
    </citation>
    <scope>NUCLEOTIDE SEQUENCE [LARGE SCALE GENOMIC DNA]</scope>
    <source>
        <strain evidence="2">ATCC 51198 / DSM 5511 / JCM 9101 / NCIMB 13204 / VKM B-1734 / 4k</strain>
    </source>
</reference>
<accession>D2S0L0</accession>
<geneLocation type="plasmid" evidence="1 2">
    <name>pHTUR01</name>
</geneLocation>
<dbReference type="AlphaFoldDB" id="D2S0L0"/>
<evidence type="ECO:0000313" key="2">
    <source>
        <dbReference type="Proteomes" id="UP000001903"/>
    </source>
</evidence>
<proteinExistence type="predicted"/>
<keyword evidence="1" id="KW-0614">Plasmid</keyword>
<sequence>MMRVNSFRLSDNNLSRIMDEHIIPTVAVETEINEYVIETVVLYKQAVKCFRVGLVGRSDIKFRR</sequence>
<evidence type="ECO:0000313" key="1">
    <source>
        <dbReference type="EMBL" id="ADB62907.1"/>
    </source>
</evidence>
<dbReference type="HOGENOM" id="CLU_2857036_0_0_2"/>